<protein>
    <recommendedName>
        <fullName evidence="5">UmuC domain-containing protein</fullName>
    </recommendedName>
</protein>
<reference evidence="4" key="1">
    <citation type="submission" date="2018-05" db="EMBL/GenBank/DDBJ databases">
        <authorList>
            <person name="Lanie J.A."/>
            <person name="Ng W.-L."/>
            <person name="Kazmierczak K.M."/>
            <person name="Andrzejewski T.M."/>
            <person name="Davidsen T.M."/>
            <person name="Wayne K.J."/>
            <person name="Tettelin H."/>
            <person name="Glass J.I."/>
            <person name="Rusch D."/>
            <person name="Podicherti R."/>
            <person name="Tsui H.-C.T."/>
            <person name="Winkler M.E."/>
        </authorList>
    </citation>
    <scope>NUCLEOTIDE SEQUENCE</scope>
</reference>
<dbReference type="InterPro" id="IPR043502">
    <property type="entry name" value="DNA/RNA_pol_sf"/>
</dbReference>
<dbReference type="InterPro" id="IPR001126">
    <property type="entry name" value="UmuC"/>
</dbReference>
<organism evidence="4">
    <name type="scientific">marine metagenome</name>
    <dbReference type="NCBI Taxonomy" id="408172"/>
    <lineage>
        <taxon>unclassified sequences</taxon>
        <taxon>metagenomes</taxon>
        <taxon>ecological metagenomes</taxon>
    </lineage>
</organism>
<dbReference type="PANTHER" id="PTHR35369:SF2">
    <property type="entry name" value="BLR3025 PROTEIN"/>
    <property type="match status" value="1"/>
</dbReference>
<proteinExistence type="predicted"/>
<evidence type="ECO:0000259" key="2">
    <source>
        <dbReference type="Pfam" id="PF00817"/>
    </source>
</evidence>
<feature type="domain" description="DNA polymerase Y-family little finger" evidence="3">
    <location>
        <begin position="273"/>
        <end position="369"/>
    </location>
</feature>
<dbReference type="SUPFAM" id="SSF56672">
    <property type="entry name" value="DNA/RNA polymerases"/>
    <property type="match status" value="1"/>
</dbReference>
<dbReference type="GO" id="GO:0003684">
    <property type="term" value="F:damaged DNA binding"/>
    <property type="evidence" value="ECO:0007669"/>
    <property type="project" value="InterPro"/>
</dbReference>
<evidence type="ECO:0000259" key="3">
    <source>
        <dbReference type="Pfam" id="PF11799"/>
    </source>
</evidence>
<keyword evidence="1" id="KW-0227">DNA damage</keyword>
<dbReference type="InterPro" id="IPR050356">
    <property type="entry name" value="SulA_CellDiv_inhibitor"/>
</dbReference>
<dbReference type="Pfam" id="PF11799">
    <property type="entry name" value="IMS_C"/>
    <property type="match status" value="1"/>
</dbReference>
<evidence type="ECO:0000256" key="1">
    <source>
        <dbReference type="ARBA" id="ARBA00022763"/>
    </source>
</evidence>
<evidence type="ECO:0008006" key="5">
    <source>
        <dbReference type="Google" id="ProtNLM"/>
    </source>
</evidence>
<accession>A0A381V1J8</accession>
<sequence length="540" mass="60955">MRRVISLWLPTFAIDRINHRAYGKSQANPSGKTIDKPLATITCAHGGQRITAVNSAAQAVGIVPKQSLADARTLYPSLTVHQADPTADLKALNILREICERYTPWVAIDTFGNTPSNVSLWNTGLWLNITGCAHLFGSEEALLEDLFYLLKNIGYQARAGLASTPGAAWALARYKTDPQTKLWFISNTNEDIRNCIAELPMKGLRLECAIIEGLEGMGLLSIGDLYRIPRAPITRRFGKSVLHRLDQALGDLEESLSPQRGRSTFSKYLAFIDPIGRREDIEAALNRLVVSLCTDLEQANQGARRLVLTLYRVDKSTGKVQISTSQPRRDPTHLSMLFREKLEIIDPGLGIDAIVLSASETNPLKVRQTGLNTNSIAEQTENVIKLLDRLVSRLGSDNVTRLEPVERHLPELASREVSTASIPSGVKQDWRRPTHCPSRPLQLLVHPLRIDVIAEIPDGPPFLFYWQNHQRRVIAAEGPERITPEWWLIRGNMWKTKPLNNDVRDYYRVEDKDGKRYWLYREGLYHPDNHPTWYIHGFFA</sequence>
<feature type="domain" description="UmuC" evidence="2">
    <location>
        <begin position="41"/>
        <end position="171"/>
    </location>
</feature>
<dbReference type="InterPro" id="IPR017961">
    <property type="entry name" value="DNA_pol_Y-fam_little_finger"/>
</dbReference>
<name>A0A381V1J8_9ZZZZ</name>
<gene>
    <name evidence="4" type="ORF">METZ01_LOCUS85967</name>
</gene>
<dbReference type="PANTHER" id="PTHR35369">
    <property type="entry name" value="BLR3025 PROTEIN-RELATED"/>
    <property type="match status" value="1"/>
</dbReference>
<dbReference type="AlphaFoldDB" id="A0A381V1J8"/>
<dbReference type="GO" id="GO:0006281">
    <property type="term" value="P:DNA repair"/>
    <property type="evidence" value="ECO:0007669"/>
    <property type="project" value="InterPro"/>
</dbReference>
<evidence type="ECO:0000313" key="4">
    <source>
        <dbReference type="EMBL" id="SVA33113.1"/>
    </source>
</evidence>
<dbReference type="CDD" id="cd03468">
    <property type="entry name" value="PolY_like"/>
    <property type="match status" value="1"/>
</dbReference>
<dbReference type="EMBL" id="UINC01007401">
    <property type="protein sequence ID" value="SVA33113.1"/>
    <property type="molecule type" value="Genomic_DNA"/>
</dbReference>
<dbReference type="Pfam" id="PF00817">
    <property type="entry name" value="IMS"/>
    <property type="match status" value="1"/>
</dbReference>